<reference evidence="1 2" key="1">
    <citation type="journal article" date="2019" name="Int. J. Syst. Evol. Microbiol.">
        <title>The Global Catalogue of Microorganisms (GCM) 10K type strain sequencing project: providing services to taxonomists for standard genome sequencing and annotation.</title>
        <authorList>
            <consortium name="The Broad Institute Genomics Platform"/>
            <consortium name="The Broad Institute Genome Sequencing Center for Infectious Disease"/>
            <person name="Wu L."/>
            <person name="Ma J."/>
        </authorList>
    </citation>
    <scope>NUCLEOTIDE SEQUENCE [LARGE SCALE GENOMIC DNA]</scope>
    <source>
        <strain evidence="1 2">DT85</strain>
    </source>
</reference>
<dbReference type="GeneID" id="79267454"/>
<dbReference type="Proteomes" id="UP001596398">
    <property type="component" value="Unassembled WGS sequence"/>
</dbReference>
<accession>A0ABD5ZQ97</accession>
<gene>
    <name evidence="1" type="ORF">ACFQJ4_10560</name>
</gene>
<name>A0ABD5ZQ97_9EURY</name>
<evidence type="ECO:0000313" key="1">
    <source>
        <dbReference type="EMBL" id="MFC7235757.1"/>
    </source>
</evidence>
<dbReference type="EMBL" id="JBHTAP010000001">
    <property type="protein sequence ID" value="MFC7235757.1"/>
    <property type="molecule type" value="Genomic_DNA"/>
</dbReference>
<dbReference type="RefSeq" id="WP_276233897.1">
    <property type="nucleotide sequence ID" value="NZ_CP119802.1"/>
</dbReference>
<comment type="caution">
    <text evidence="1">The sequence shown here is derived from an EMBL/GenBank/DDBJ whole genome shotgun (WGS) entry which is preliminary data.</text>
</comment>
<dbReference type="AlphaFoldDB" id="A0ABD5ZQ97"/>
<protein>
    <submittedName>
        <fullName evidence="1">Uncharacterized protein</fullName>
    </submittedName>
</protein>
<proteinExistence type="predicted"/>
<organism evidence="1 2">
    <name type="scientific">Halosegnis marinus</name>
    <dbReference type="NCBI Taxonomy" id="3034023"/>
    <lineage>
        <taxon>Archaea</taxon>
        <taxon>Methanobacteriati</taxon>
        <taxon>Methanobacteriota</taxon>
        <taxon>Stenosarchaea group</taxon>
        <taxon>Halobacteria</taxon>
        <taxon>Halobacteriales</taxon>
        <taxon>Natronomonadaceae</taxon>
        <taxon>Halosegnis</taxon>
    </lineage>
</organism>
<sequence>MGGAASTDGEGWHVRNLDRVYETFDADPDGPTAAAVVSFAVALAASAIRGGLPLPRVVAVLGPPDKDVRPRC</sequence>
<evidence type="ECO:0000313" key="2">
    <source>
        <dbReference type="Proteomes" id="UP001596398"/>
    </source>
</evidence>
<keyword evidence="2" id="KW-1185">Reference proteome</keyword>